<evidence type="ECO:0000313" key="6">
    <source>
        <dbReference type="Proteomes" id="UP000248079"/>
    </source>
</evidence>
<feature type="domain" description="HTH arsR-type" evidence="4">
    <location>
        <begin position="9"/>
        <end position="102"/>
    </location>
</feature>
<keyword evidence="6" id="KW-1185">Reference proteome</keyword>
<proteinExistence type="predicted"/>
<dbReference type="Proteomes" id="UP000248079">
    <property type="component" value="Unassembled WGS sequence"/>
</dbReference>
<dbReference type="SUPFAM" id="SSF46785">
    <property type="entry name" value="Winged helix' DNA-binding domain"/>
    <property type="match status" value="1"/>
</dbReference>
<dbReference type="InterPro" id="IPR051081">
    <property type="entry name" value="HTH_MetalResp_TranReg"/>
</dbReference>
<reference evidence="5 6" key="1">
    <citation type="submission" date="2018-05" db="EMBL/GenBank/DDBJ databases">
        <title>Marinifilum breve JC075T sp. nov., a marine bacterium isolated from Yongle Blue Hole in the South China Sea.</title>
        <authorList>
            <person name="Fu T."/>
        </authorList>
    </citation>
    <scope>NUCLEOTIDE SEQUENCE [LARGE SCALE GENOMIC DNA]</scope>
    <source>
        <strain evidence="5 6">JC075</strain>
    </source>
</reference>
<dbReference type="OrthoDB" id="9800049at2"/>
<dbReference type="GO" id="GO:0003700">
    <property type="term" value="F:DNA-binding transcription factor activity"/>
    <property type="evidence" value="ECO:0007669"/>
    <property type="project" value="InterPro"/>
</dbReference>
<dbReference type="InterPro" id="IPR036388">
    <property type="entry name" value="WH-like_DNA-bd_sf"/>
</dbReference>
<comment type="caution">
    <text evidence="5">The sequence shown here is derived from an EMBL/GenBank/DDBJ whole genome shotgun (WGS) entry which is preliminary data.</text>
</comment>
<evidence type="ECO:0000256" key="3">
    <source>
        <dbReference type="ARBA" id="ARBA00023163"/>
    </source>
</evidence>
<dbReference type="NCBIfam" id="NF033788">
    <property type="entry name" value="HTH_metalloreg"/>
    <property type="match status" value="1"/>
</dbReference>
<dbReference type="EMBL" id="QFLI01000002">
    <property type="protein sequence ID" value="PXY02493.1"/>
    <property type="molecule type" value="Genomic_DNA"/>
</dbReference>
<dbReference type="Gene3D" id="1.10.10.10">
    <property type="entry name" value="Winged helix-like DNA-binding domain superfamily/Winged helix DNA-binding domain"/>
    <property type="match status" value="1"/>
</dbReference>
<dbReference type="InterPro" id="IPR011991">
    <property type="entry name" value="ArsR-like_HTH"/>
</dbReference>
<evidence type="ECO:0000313" key="5">
    <source>
        <dbReference type="EMBL" id="PXY02493.1"/>
    </source>
</evidence>
<dbReference type="PANTHER" id="PTHR33154:SF15">
    <property type="entry name" value="REGULATORY PROTEIN ARSR"/>
    <property type="match status" value="1"/>
</dbReference>
<dbReference type="SMART" id="SM00418">
    <property type="entry name" value="HTH_ARSR"/>
    <property type="match status" value="1"/>
</dbReference>
<keyword evidence="1" id="KW-0805">Transcription regulation</keyword>
<dbReference type="GO" id="GO:0003677">
    <property type="term" value="F:DNA binding"/>
    <property type="evidence" value="ECO:0007669"/>
    <property type="project" value="UniProtKB-KW"/>
</dbReference>
<protein>
    <submittedName>
        <fullName evidence="5">Transcriptional regulator</fullName>
    </submittedName>
</protein>
<dbReference type="CDD" id="cd00090">
    <property type="entry name" value="HTH_ARSR"/>
    <property type="match status" value="1"/>
</dbReference>
<dbReference type="InterPro" id="IPR036390">
    <property type="entry name" value="WH_DNA-bd_sf"/>
</dbReference>
<evidence type="ECO:0000259" key="4">
    <source>
        <dbReference type="PROSITE" id="PS50987"/>
    </source>
</evidence>
<evidence type="ECO:0000256" key="1">
    <source>
        <dbReference type="ARBA" id="ARBA00023015"/>
    </source>
</evidence>
<accession>A0A2V4A2B7</accession>
<name>A0A2V4A2B7_9BACT</name>
<dbReference type="Pfam" id="PF01022">
    <property type="entry name" value="HTH_5"/>
    <property type="match status" value="1"/>
</dbReference>
<dbReference type="AlphaFoldDB" id="A0A2V4A2B7"/>
<organism evidence="5 6">
    <name type="scientific">Marinifilum breve</name>
    <dbReference type="NCBI Taxonomy" id="2184082"/>
    <lineage>
        <taxon>Bacteria</taxon>
        <taxon>Pseudomonadati</taxon>
        <taxon>Bacteroidota</taxon>
        <taxon>Bacteroidia</taxon>
        <taxon>Marinilabiliales</taxon>
        <taxon>Marinifilaceae</taxon>
    </lineage>
</organism>
<dbReference type="PROSITE" id="PS50987">
    <property type="entry name" value="HTH_ARSR_2"/>
    <property type="match status" value="1"/>
</dbReference>
<keyword evidence="2" id="KW-0238">DNA-binding</keyword>
<dbReference type="PANTHER" id="PTHR33154">
    <property type="entry name" value="TRANSCRIPTIONAL REGULATOR, ARSR FAMILY"/>
    <property type="match status" value="1"/>
</dbReference>
<dbReference type="PRINTS" id="PR00778">
    <property type="entry name" value="HTHARSR"/>
</dbReference>
<sequence>MRTGSMKEVIDEKQKRAARYAKAMGHPVRMYILDLLSRQTCCYSGDLSNELPIAKSTLSQHLKELKTAGLIQGEIEAPRIKYCINEKNWAEAKQLFKSFFKL</sequence>
<evidence type="ECO:0000256" key="2">
    <source>
        <dbReference type="ARBA" id="ARBA00023125"/>
    </source>
</evidence>
<keyword evidence="3" id="KW-0804">Transcription</keyword>
<gene>
    <name evidence="5" type="ORF">DF185_05045</name>
</gene>
<dbReference type="InterPro" id="IPR001845">
    <property type="entry name" value="HTH_ArsR_DNA-bd_dom"/>
</dbReference>